<dbReference type="GeneID" id="108676190"/>
<dbReference type="PANTHER" id="PTHR31709:SF3">
    <property type="entry name" value="LEUCINE ZIPPER PROTEIN 4-RELATED"/>
    <property type="match status" value="1"/>
</dbReference>
<feature type="compositionally biased region" description="Low complexity" evidence="1">
    <location>
        <begin position="882"/>
        <end position="897"/>
    </location>
</feature>
<feature type="domain" description="TNFR-Cys" evidence="3">
    <location>
        <begin position="130"/>
        <end position="168"/>
    </location>
</feature>
<dbReference type="InterPro" id="IPR052690">
    <property type="entry name" value="Antho-RFamide"/>
</dbReference>
<dbReference type="AlphaFoldDB" id="A0A8B7P192"/>
<feature type="compositionally biased region" description="Low complexity" evidence="1">
    <location>
        <begin position="702"/>
        <end position="721"/>
    </location>
</feature>
<dbReference type="Proteomes" id="UP000694843">
    <property type="component" value="Unplaced"/>
</dbReference>
<dbReference type="PANTHER" id="PTHR31709">
    <property type="entry name" value="LEUCINE ZIPPER PROTEIN 4-RELATED"/>
    <property type="match status" value="1"/>
</dbReference>
<feature type="region of interest" description="Disordered" evidence="1">
    <location>
        <begin position="568"/>
        <end position="601"/>
    </location>
</feature>
<evidence type="ECO:0000256" key="2">
    <source>
        <dbReference type="SAM" id="Phobius"/>
    </source>
</evidence>
<gene>
    <name evidence="5" type="primary">LOC108676190</name>
</gene>
<organism evidence="4 5">
    <name type="scientific">Hyalella azteca</name>
    <name type="common">Amphipod</name>
    <dbReference type="NCBI Taxonomy" id="294128"/>
    <lineage>
        <taxon>Eukaryota</taxon>
        <taxon>Metazoa</taxon>
        <taxon>Ecdysozoa</taxon>
        <taxon>Arthropoda</taxon>
        <taxon>Crustacea</taxon>
        <taxon>Multicrustacea</taxon>
        <taxon>Malacostraca</taxon>
        <taxon>Eumalacostraca</taxon>
        <taxon>Peracarida</taxon>
        <taxon>Amphipoda</taxon>
        <taxon>Senticaudata</taxon>
        <taxon>Talitrida</taxon>
        <taxon>Talitroidea</taxon>
        <taxon>Hyalellidae</taxon>
        <taxon>Hyalella</taxon>
    </lineage>
</organism>
<feature type="compositionally biased region" description="Low complexity" evidence="1">
    <location>
        <begin position="432"/>
        <end position="473"/>
    </location>
</feature>
<feature type="compositionally biased region" description="Polar residues" evidence="1">
    <location>
        <begin position="687"/>
        <end position="701"/>
    </location>
</feature>
<feature type="region of interest" description="Disordered" evidence="1">
    <location>
        <begin position="1"/>
        <end position="36"/>
    </location>
</feature>
<protein>
    <submittedName>
        <fullName evidence="5">Uncharacterized protein LOC108676190</fullName>
    </submittedName>
</protein>
<feature type="region of interest" description="Disordered" evidence="1">
    <location>
        <begin position="819"/>
        <end position="840"/>
    </location>
</feature>
<feature type="region of interest" description="Disordered" evidence="1">
    <location>
        <begin position="231"/>
        <end position="331"/>
    </location>
</feature>
<feature type="compositionally biased region" description="Polar residues" evidence="1">
    <location>
        <begin position="828"/>
        <end position="838"/>
    </location>
</feature>
<feature type="transmembrane region" description="Helical" evidence="2">
    <location>
        <begin position="108"/>
        <end position="128"/>
    </location>
</feature>
<dbReference type="KEGG" id="hazt:108676190"/>
<feature type="compositionally biased region" description="Polar residues" evidence="1">
    <location>
        <begin position="26"/>
        <end position="36"/>
    </location>
</feature>
<dbReference type="InterPro" id="IPR001368">
    <property type="entry name" value="TNFR/NGFR_Cys_rich_reg"/>
</dbReference>
<name>A0A8B7P192_HYAAZ</name>
<reference evidence="5" key="1">
    <citation type="submission" date="2025-08" db="UniProtKB">
        <authorList>
            <consortium name="RefSeq"/>
        </authorList>
    </citation>
    <scope>IDENTIFICATION</scope>
    <source>
        <tissue evidence="5">Whole organism</tissue>
    </source>
</reference>
<feature type="compositionally biased region" description="Polar residues" evidence="1">
    <location>
        <begin position="404"/>
        <end position="431"/>
    </location>
</feature>
<keyword evidence="2" id="KW-1133">Transmembrane helix</keyword>
<keyword evidence="4" id="KW-1185">Reference proteome</keyword>
<feature type="compositionally biased region" description="Basic and acidic residues" evidence="1">
    <location>
        <begin position="309"/>
        <end position="321"/>
    </location>
</feature>
<feature type="compositionally biased region" description="Basic residues" evidence="1">
    <location>
        <begin position="291"/>
        <end position="308"/>
    </location>
</feature>
<feature type="region of interest" description="Disordered" evidence="1">
    <location>
        <begin position="404"/>
        <end position="473"/>
    </location>
</feature>
<dbReference type="RefSeq" id="XP_018019730.1">
    <property type="nucleotide sequence ID" value="XM_018164241.2"/>
</dbReference>
<dbReference type="PROSITE" id="PS00652">
    <property type="entry name" value="TNFR_NGFR_1"/>
    <property type="match status" value="1"/>
</dbReference>
<dbReference type="OrthoDB" id="6126731at2759"/>
<keyword evidence="2" id="KW-0812">Transmembrane</keyword>
<evidence type="ECO:0000256" key="1">
    <source>
        <dbReference type="SAM" id="MobiDB-lite"/>
    </source>
</evidence>
<feature type="compositionally biased region" description="Polar residues" evidence="1">
    <location>
        <begin position="322"/>
        <end position="331"/>
    </location>
</feature>
<evidence type="ECO:0000259" key="3">
    <source>
        <dbReference type="PROSITE" id="PS00652"/>
    </source>
</evidence>
<sequence length="1014" mass="109613">MLRDAGAAAGGSSPGDRPSRQHSIDTKTSNSRSMRSNATRKLNHLLMLSFQPRTHPDASHSFISRDCPKKCYVSTVISGMENLSASCGNENSIRYRSSPRFSWSKPRFSAFVLVLMVICSGYSSSVAAHCRRGVEYFNVKTGTCISCSECVRPLYVIIPCYEFMDTTCDNPAEYLAKGKEHGGPFAHVAVGPPDHLAVGPPDLMAVGPPEHVAVGPPDHVAVGPPDRMAVGPPEQMAVGPPEHMAVGPPDRMAVSPPDHMAVGPPDRMAVGPLANQNSRGTHSSTTENDRRKKRKKNRKNKKKRKKNGRKLENENTTERFNRPSNFAMNSNDNFFYDDLGPGGRDSIPRNYPDYVNFYDFSEYDYEHYLPWENEQANASRNQISNNNNSSQSANKSQLIKNSSQPLNNISKMPDSRQLSDNSSQLPDVSQLPNNSSHTPNNNSHTPNNNSQTPNNSSQASHSSSQKPNNSSLLPNDIAEVEATSISGGTVAGLPQLEISKLLRSGWTTAIVLALVIVVVLMAIALVIVLGMQAFIYSKNRILHRMMDKEECKDPGGFSSAILLHQSPSAPVLSSPDSRLHHHLHHDLKDPQQKNADDSYVGGSLTRHSAKKAFGFSLGRRSKEKVFHVSRTYKPAPRRSKFESSQDLPSQQEQLVTLSSSAILSSSNNCKSCSGSALCSKEWPDPTSLTLDGNSKETTFTTLSSANNSPPSSPLSIGPAPSTFAPKPPIVLSKSQEERIFQSCQNSRSQPPSFESFRTSNIVTFEDGSTLSTTTNYTTNPRCGQDRAAAVVLSPPYTQTLPTTYIRTDSRPPLVDPPVNGSPPASVASAPTTIESSPSFPVISEIKGSPIPYTMDRLLEQRRRMGCGSSVDTNVYVEMWRGSSAAPSNNPSAAPSPALQHRVTGSNVTGPALQHRVTGSNVTGPVFSAVPSSMSSTLPAPDDAPADSFAVIERNLASLSRGIESLQSARGPPPSGGSTNNTICGSRLAHRLTAHLNSVTAAQGSPKLTVRRFKQ</sequence>
<feature type="compositionally biased region" description="Polar residues" evidence="1">
    <location>
        <begin position="274"/>
        <end position="286"/>
    </location>
</feature>
<keyword evidence="2" id="KW-0472">Membrane</keyword>
<feature type="transmembrane region" description="Helical" evidence="2">
    <location>
        <begin position="509"/>
        <end position="536"/>
    </location>
</feature>
<feature type="region of interest" description="Disordered" evidence="1">
    <location>
        <begin position="964"/>
        <end position="983"/>
    </location>
</feature>
<accession>A0A8B7P192</accession>
<proteinExistence type="predicted"/>
<feature type="region of interest" description="Disordered" evidence="1">
    <location>
        <begin position="687"/>
        <end position="726"/>
    </location>
</feature>
<evidence type="ECO:0000313" key="4">
    <source>
        <dbReference type="Proteomes" id="UP000694843"/>
    </source>
</evidence>
<evidence type="ECO:0000313" key="5">
    <source>
        <dbReference type="RefSeq" id="XP_018019730.1"/>
    </source>
</evidence>
<feature type="region of interest" description="Disordered" evidence="1">
    <location>
        <begin position="882"/>
        <end position="903"/>
    </location>
</feature>
<feature type="compositionally biased region" description="Basic and acidic residues" evidence="1">
    <location>
        <begin position="586"/>
        <end position="596"/>
    </location>
</feature>